<evidence type="ECO:0000256" key="1">
    <source>
        <dbReference type="SAM" id="Coils"/>
    </source>
</evidence>
<keyword evidence="1" id="KW-0175">Coiled coil</keyword>
<dbReference type="GeneID" id="115259800"/>
<reference evidence="5" key="1">
    <citation type="journal article" date="2015" name="Proc. Natl. Acad. Sci. U.S.A.">
        <title>Genome sequence of the Asian Tiger mosquito, Aedes albopictus, reveals insights into its biology, genetics, and evolution.</title>
        <authorList>
            <person name="Chen X.G."/>
            <person name="Jiang X."/>
            <person name="Gu J."/>
            <person name="Xu M."/>
            <person name="Wu Y."/>
            <person name="Deng Y."/>
            <person name="Zhang C."/>
            <person name="Bonizzoni M."/>
            <person name="Dermauw W."/>
            <person name="Vontas J."/>
            <person name="Armbruster P."/>
            <person name="Huang X."/>
            <person name="Yang Y."/>
            <person name="Zhang H."/>
            <person name="He W."/>
            <person name="Peng H."/>
            <person name="Liu Y."/>
            <person name="Wu K."/>
            <person name="Chen J."/>
            <person name="Lirakis M."/>
            <person name="Topalis P."/>
            <person name="Van Leeuwen T."/>
            <person name="Hall A.B."/>
            <person name="Jiang X."/>
            <person name="Thorpe C."/>
            <person name="Mueller R.L."/>
            <person name="Sun C."/>
            <person name="Waterhouse R.M."/>
            <person name="Yan G."/>
            <person name="Tu Z.J."/>
            <person name="Fang X."/>
            <person name="James A.A."/>
        </authorList>
    </citation>
    <scope>NUCLEOTIDE SEQUENCE [LARGE SCALE GENOMIC DNA]</scope>
    <source>
        <strain evidence="5">Foshan</strain>
    </source>
</reference>
<dbReference type="InterPro" id="IPR011011">
    <property type="entry name" value="Znf_FYVE_PHD"/>
</dbReference>
<evidence type="ECO:0000313" key="4">
    <source>
        <dbReference type="EnsemblMetazoa" id="AALFPA23_005506.P7032"/>
    </source>
</evidence>
<feature type="domain" description="FP protein C-terminal" evidence="3">
    <location>
        <begin position="270"/>
        <end position="322"/>
    </location>
</feature>
<dbReference type="EnsemblMetazoa" id="AALFPA23_005506.R7032">
    <property type="protein sequence ID" value="AALFPA23_005506.P7032"/>
    <property type="gene ID" value="AALFPA23_005506"/>
</dbReference>
<dbReference type="SUPFAM" id="SSF57903">
    <property type="entry name" value="FYVE/PHD zinc finger"/>
    <property type="match status" value="1"/>
</dbReference>
<sequence>MSDQEDSIICTLCSKVETDATKVLECVQCHQCHHFKCKKIIGNAIRKMKSQQYFCSVPCKEIHMRSMGTSAAENLVIEEMRKVISEVQELRKENVQTRKALEKTIEEVELSQQFLSNKFETMMDELRSVKVCQENLKVDVGVVRERYDALTTKVDELEKECDRLGRSAVSRNAIILGVPVLKNEIVRAVAMRIGSVLGCELSDAAVVDAVRLHDPKEERKNPPIKVIFSEQHFKETVFSKKKGHGQLLVSALGDGYAGMPGKIMIRDEMTPHGLSLLRETKDVQESLELQYVWPGRHGAILVKKSHNSKVEIIRCRKDIQDLCRNLKKRAYNSSGLNSSSLSSSSVHEPSPKRR</sequence>
<reference evidence="4" key="2">
    <citation type="submission" date="2025-05" db="UniProtKB">
        <authorList>
            <consortium name="EnsemblMetazoa"/>
        </authorList>
    </citation>
    <scope>IDENTIFICATION</scope>
    <source>
        <strain evidence="4">Foshan</strain>
    </source>
</reference>
<evidence type="ECO:0000313" key="5">
    <source>
        <dbReference type="Proteomes" id="UP000069940"/>
    </source>
</evidence>
<dbReference type="RefSeq" id="XP_029716465.2">
    <property type="nucleotide sequence ID" value="XM_029860605.2"/>
</dbReference>
<feature type="region of interest" description="Disordered" evidence="2">
    <location>
        <begin position="333"/>
        <end position="354"/>
    </location>
</feature>
<name>A0ABM1Y416_AEDAL</name>
<feature type="compositionally biased region" description="Low complexity" evidence="2">
    <location>
        <begin position="333"/>
        <end position="345"/>
    </location>
</feature>
<protein>
    <recommendedName>
        <fullName evidence="3">FP protein C-terminal domain-containing protein</fullName>
    </recommendedName>
</protein>
<dbReference type="Proteomes" id="UP000069940">
    <property type="component" value="Unassembled WGS sequence"/>
</dbReference>
<accession>A0ABM1Y416</accession>
<organism evidence="4 5">
    <name type="scientific">Aedes albopictus</name>
    <name type="common">Asian tiger mosquito</name>
    <name type="synonym">Stegomyia albopicta</name>
    <dbReference type="NCBI Taxonomy" id="7160"/>
    <lineage>
        <taxon>Eukaryota</taxon>
        <taxon>Metazoa</taxon>
        <taxon>Ecdysozoa</taxon>
        <taxon>Arthropoda</taxon>
        <taxon>Hexapoda</taxon>
        <taxon>Insecta</taxon>
        <taxon>Pterygota</taxon>
        <taxon>Neoptera</taxon>
        <taxon>Endopterygota</taxon>
        <taxon>Diptera</taxon>
        <taxon>Nematocera</taxon>
        <taxon>Culicoidea</taxon>
        <taxon>Culicidae</taxon>
        <taxon>Culicinae</taxon>
        <taxon>Aedini</taxon>
        <taxon>Aedes</taxon>
        <taxon>Stegomyia</taxon>
    </lineage>
</organism>
<proteinExistence type="predicted"/>
<dbReference type="InterPro" id="IPR057251">
    <property type="entry name" value="FP_C"/>
</dbReference>
<feature type="coiled-coil region" evidence="1">
    <location>
        <begin position="80"/>
        <end position="167"/>
    </location>
</feature>
<keyword evidence="5" id="KW-1185">Reference proteome</keyword>
<evidence type="ECO:0000259" key="3">
    <source>
        <dbReference type="Pfam" id="PF25298"/>
    </source>
</evidence>
<dbReference type="Pfam" id="PF25298">
    <property type="entry name" value="Baculo_FP_2nd"/>
    <property type="match status" value="1"/>
</dbReference>
<evidence type="ECO:0000256" key="2">
    <source>
        <dbReference type="SAM" id="MobiDB-lite"/>
    </source>
</evidence>